<evidence type="ECO:0000313" key="2">
    <source>
        <dbReference type="Proteomes" id="UP001233999"/>
    </source>
</evidence>
<dbReference type="EMBL" id="JASPKZ010009828">
    <property type="protein sequence ID" value="KAJ9575605.1"/>
    <property type="molecule type" value="Genomic_DNA"/>
</dbReference>
<evidence type="ECO:0000313" key="1">
    <source>
        <dbReference type="EMBL" id="KAJ9575605.1"/>
    </source>
</evidence>
<name>A0AAD8E378_DIPPU</name>
<feature type="non-terminal residue" evidence="1">
    <location>
        <position position="58"/>
    </location>
</feature>
<protein>
    <submittedName>
        <fullName evidence="1">Uncharacterized protein</fullName>
    </submittedName>
</protein>
<keyword evidence="2" id="KW-1185">Reference proteome</keyword>
<organism evidence="1 2">
    <name type="scientific">Diploptera punctata</name>
    <name type="common">Pacific beetle cockroach</name>
    <dbReference type="NCBI Taxonomy" id="6984"/>
    <lineage>
        <taxon>Eukaryota</taxon>
        <taxon>Metazoa</taxon>
        <taxon>Ecdysozoa</taxon>
        <taxon>Arthropoda</taxon>
        <taxon>Hexapoda</taxon>
        <taxon>Insecta</taxon>
        <taxon>Pterygota</taxon>
        <taxon>Neoptera</taxon>
        <taxon>Polyneoptera</taxon>
        <taxon>Dictyoptera</taxon>
        <taxon>Blattodea</taxon>
        <taxon>Blaberoidea</taxon>
        <taxon>Blaberidae</taxon>
        <taxon>Diplopterinae</taxon>
        <taxon>Diploptera</taxon>
    </lineage>
</organism>
<dbReference type="Proteomes" id="UP001233999">
    <property type="component" value="Unassembled WGS sequence"/>
</dbReference>
<proteinExistence type="predicted"/>
<gene>
    <name evidence="1" type="ORF">L9F63_007539</name>
</gene>
<reference evidence="1" key="1">
    <citation type="journal article" date="2023" name="IScience">
        <title>Live-bearing cockroach genome reveals convergent evolutionary mechanisms linked to viviparity in insects and beyond.</title>
        <authorList>
            <person name="Fouks B."/>
            <person name="Harrison M.C."/>
            <person name="Mikhailova A.A."/>
            <person name="Marchal E."/>
            <person name="English S."/>
            <person name="Carruthers M."/>
            <person name="Jennings E.C."/>
            <person name="Chiamaka E.L."/>
            <person name="Frigard R.A."/>
            <person name="Pippel M."/>
            <person name="Attardo G.M."/>
            <person name="Benoit J.B."/>
            <person name="Bornberg-Bauer E."/>
            <person name="Tobe S.S."/>
        </authorList>
    </citation>
    <scope>NUCLEOTIDE SEQUENCE</scope>
    <source>
        <strain evidence="1">Stay&amp;Tobe</strain>
    </source>
</reference>
<feature type="non-terminal residue" evidence="1">
    <location>
        <position position="1"/>
    </location>
</feature>
<accession>A0AAD8E378</accession>
<sequence>FIIIYFYIMARFIGWPFREILARPVMGLPSYSLCHERDFLQKRSKFLITQIKFVNRCQ</sequence>
<dbReference type="AlphaFoldDB" id="A0AAD8E378"/>
<reference evidence="1" key="2">
    <citation type="submission" date="2023-05" db="EMBL/GenBank/DDBJ databases">
        <authorList>
            <person name="Fouks B."/>
        </authorList>
    </citation>
    <scope>NUCLEOTIDE SEQUENCE</scope>
    <source>
        <strain evidence="1">Stay&amp;Tobe</strain>
        <tissue evidence="1">Testes</tissue>
    </source>
</reference>
<comment type="caution">
    <text evidence="1">The sequence shown here is derived from an EMBL/GenBank/DDBJ whole genome shotgun (WGS) entry which is preliminary data.</text>
</comment>